<proteinExistence type="predicted"/>
<evidence type="ECO:0000313" key="3">
    <source>
        <dbReference type="Proteomes" id="UP001235939"/>
    </source>
</evidence>
<accession>A0ABY6KMB5</accession>
<evidence type="ECO:0000256" key="1">
    <source>
        <dbReference type="SAM" id="MobiDB-lite"/>
    </source>
</evidence>
<feature type="region of interest" description="Disordered" evidence="1">
    <location>
        <begin position="80"/>
        <end position="158"/>
    </location>
</feature>
<feature type="compositionally biased region" description="Basic and acidic residues" evidence="1">
    <location>
        <begin position="144"/>
        <end position="158"/>
    </location>
</feature>
<sequence length="193" mass="21860">MDGSRLPSICLAHLWDISISSKQNIGLGKSITELLNNTGFSWLVGSTDFNILQRYIPLIIRKATDQSLQLDYREARLKATRERATTSRASETEQQREARLKATRERATTSRTSETEQQRAARLMAKQERATTSRASETEASETADQRGDRLSGFRDRATTSRASDHLFIKISLLRHKVWSGTFHKNEIHGANL</sequence>
<dbReference type="Proteomes" id="UP001235939">
    <property type="component" value="Chromosome 06"/>
</dbReference>
<protein>
    <submittedName>
        <fullName evidence="2">Uncharacterized protein</fullName>
    </submittedName>
</protein>
<reference evidence="2 3" key="1">
    <citation type="submission" date="2022-01" db="EMBL/GenBank/DDBJ databases">
        <title>A chromosomal length assembly of Cordylochernes scorpioides.</title>
        <authorList>
            <person name="Zeh D."/>
            <person name="Zeh J."/>
        </authorList>
    </citation>
    <scope>NUCLEOTIDE SEQUENCE [LARGE SCALE GENOMIC DNA]</scope>
    <source>
        <strain evidence="2">IN4F17</strain>
        <tissue evidence="2">Whole Body</tissue>
    </source>
</reference>
<evidence type="ECO:0000313" key="2">
    <source>
        <dbReference type="EMBL" id="UYV68893.1"/>
    </source>
</evidence>
<keyword evidence="3" id="KW-1185">Reference proteome</keyword>
<dbReference type="EMBL" id="CP092868">
    <property type="protein sequence ID" value="UYV68893.1"/>
    <property type="molecule type" value="Genomic_DNA"/>
</dbReference>
<feature type="compositionally biased region" description="Basic and acidic residues" evidence="1">
    <location>
        <begin position="80"/>
        <end position="131"/>
    </location>
</feature>
<name>A0ABY6KMB5_9ARAC</name>
<gene>
    <name evidence="2" type="ORF">LAZ67_6001508</name>
</gene>
<organism evidence="2 3">
    <name type="scientific">Cordylochernes scorpioides</name>
    <dbReference type="NCBI Taxonomy" id="51811"/>
    <lineage>
        <taxon>Eukaryota</taxon>
        <taxon>Metazoa</taxon>
        <taxon>Ecdysozoa</taxon>
        <taxon>Arthropoda</taxon>
        <taxon>Chelicerata</taxon>
        <taxon>Arachnida</taxon>
        <taxon>Pseudoscorpiones</taxon>
        <taxon>Cheliferoidea</taxon>
        <taxon>Chernetidae</taxon>
        <taxon>Cordylochernes</taxon>
    </lineage>
</organism>